<evidence type="ECO:0000313" key="3">
    <source>
        <dbReference type="Proteomes" id="UP000076727"/>
    </source>
</evidence>
<reference evidence="2 3" key="1">
    <citation type="journal article" date="2016" name="Mol. Biol. Evol.">
        <title>Comparative Genomics of Early-Diverging Mushroom-Forming Fungi Provides Insights into the Origins of Lignocellulose Decay Capabilities.</title>
        <authorList>
            <person name="Nagy L.G."/>
            <person name="Riley R."/>
            <person name="Tritt A."/>
            <person name="Adam C."/>
            <person name="Daum C."/>
            <person name="Floudas D."/>
            <person name="Sun H."/>
            <person name="Yadav J.S."/>
            <person name="Pangilinan J."/>
            <person name="Larsson K.H."/>
            <person name="Matsuura K."/>
            <person name="Barry K."/>
            <person name="Labutti K."/>
            <person name="Kuo R."/>
            <person name="Ohm R.A."/>
            <person name="Bhattacharya S.S."/>
            <person name="Shirouzu T."/>
            <person name="Yoshinaga Y."/>
            <person name="Martin F.M."/>
            <person name="Grigoriev I.V."/>
            <person name="Hibbett D.S."/>
        </authorList>
    </citation>
    <scope>NUCLEOTIDE SEQUENCE [LARGE SCALE GENOMIC DNA]</scope>
    <source>
        <strain evidence="2 3">L-15889</strain>
    </source>
</reference>
<keyword evidence="3" id="KW-1185">Reference proteome</keyword>
<gene>
    <name evidence="2" type="ORF">DAEQUDRAFT_449738</name>
</gene>
<organism evidence="2 3">
    <name type="scientific">Daedalea quercina L-15889</name>
    <dbReference type="NCBI Taxonomy" id="1314783"/>
    <lineage>
        <taxon>Eukaryota</taxon>
        <taxon>Fungi</taxon>
        <taxon>Dikarya</taxon>
        <taxon>Basidiomycota</taxon>
        <taxon>Agaricomycotina</taxon>
        <taxon>Agaricomycetes</taxon>
        <taxon>Polyporales</taxon>
        <taxon>Fomitopsis</taxon>
    </lineage>
</organism>
<feature type="region of interest" description="Disordered" evidence="1">
    <location>
        <begin position="459"/>
        <end position="530"/>
    </location>
</feature>
<evidence type="ECO:0000313" key="2">
    <source>
        <dbReference type="EMBL" id="KZT66584.1"/>
    </source>
</evidence>
<name>A0A165N6N0_9APHY</name>
<dbReference type="OrthoDB" id="2723779at2759"/>
<feature type="region of interest" description="Disordered" evidence="1">
    <location>
        <begin position="1"/>
        <end position="25"/>
    </location>
</feature>
<protein>
    <submittedName>
        <fullName evidence="2">Uncharacterized protein</fullName>
    </submittedName>
</protein>
<dbReference type="STRING" id="1314783.A0A165N6N0"/>
<feature type="region of interest" description="Disordered" evidence="1">
    <location>
        <begin position="556"/>
        <end position="716"/>
    </location>
</feature>
<feature type="compositionally biased region" description="Polar residues" evidence="1">
    <location>
        <begin position="412"/>
        <end position="425"/>
    </location>
</feature>
<evidence type="ECO:0000256" key="1">
    <source>
        <dbReference type="SAM" id="MobiDB-lite"/>
    </source>
</evidence>
<dbReference type="EMBL" id="KV429087">
    <property type="protein sequence ID" value="KZT66584.1"/>
    <property type="molecule type" value="Genomic_DNA"/>
</dbReference>
<feature type="compositionally biased region" description="Polar residues" evidence="1">
    <location>
        <begin position="1"/>
        <end position="23"/>
    </location>
</feature>
<sequence>MATMTMSTLLSSDAEQDASSPLSANEDVGADLKHALREKIQEGFMHLVEEAQENRDTQLAQLGPQDEAKRAEILQRYDDQMKSLRRLAEEEYRQMMTSLRQEREWTEGAPAPVSLIQEQQAILDAIKRKQGVLPRRQPSPRARSSSDASSMADSQRGEQSARPARTDDDAEYPPERSRSSYARQPPTPSGSIRGGVPPQMSGISAYFSTSPHAAVSDVDLPELGREGVSRRPSKASLGPEIWRPPAPETTDGVKSTSRAFVSASAEPAMGLPPTRRDSIASSAGRLSRSGSIQSNGVPIDPDFSTSAYALRGRDMPEEPSVLSARAREKQREAQPLLGRAVNRRNDDRSQAAPSPGWSQWASEAQFPFSTHAGSSADYSTSPTERRGIPINGTSRASSVHRGSPESLRHNSLKPQSKNSWTYESSPVSAGFYVPQSLQSNLATGTGRTLATKRSFTVDDDLRSSQASPMTRMWSGLPKGRRDSTGSHSLRSQRSRQDMYIRQGIDGSALSPLPSDESVGGMDGFDSDWDDAEYGLGAIERREDFLNLDRRIEELRKREEAVRRREEDARTKEEDAKRKEEDAGKKEEGARRREEDARVREQKVREAEEQIRKLEDDARQLEIKVNRREDEVRKKEAELRRRERDVKRREEIAAQREEEARSKEEEANLKAEEARRKEQESKDMAEEAQGVKDPAERAGTRVQGARSTIIRGTAQRS</sequence>
<feature type="compositionally biased region" description="Low complexity" evidence="1">
    <location>
        <begin position="279"/>
        <end position="292"/>
    </location>
</feature>
<feature type="compositionally biased region" description="Basic and acidic residues" evidence="1">
    <location>
        <begin position="556"/>
        <end position="698"/>
    </location>
</feature>
<proteinExistence type="predicted"/>
<feature type="region of interest" description="Disordered" evidence="1">
    <location>
        <begin position="127"/>
        <end position="425"/>
    </location>
</feature>
<dbReference type="AlphaFoldDB" id="A0A165N6N0"/>
<feature type="compositionally biased region" description="Polar residues" evidence="1">
    <location>
        <begin position="356"/>
        <end position="382"/>
    </location>
</feature>
<feature type="compositionally biased region" description="Low complexity" evidence="1">
    <location>
        <begin position="134"/>
        <end position="154"/>
    </location>
</feature>
<dbReference type="Proteomes" id="UP000076727">
    <property type="component" value="Unassembled WGS sequence"/>
</dbReference>
<accession>A0A165N6N0</accession>